<keyword evidence="2" id="KW-0229">DNA integration</keyword>
<dbReference type="InterPro" id="IPR006120">
    <property type="entry name" value="Resolvase_HTH_dom"/>
</dbReference>
<proteinExistence type="inferred from homology"/>
<evidence type="ECO:0000256" key="6">
    <source>
        <dbReference type="PIRSR" id="PIRSR606118-50"/>
    </source>
</evidence>
<dbReference type="SMART" id="SM00857">
    <property type="entry name" value="Resolvase"/>
    <property type="match status" value="1"/>
</dbReference>
<dbReference type="PROSITE" id="PS00397">
    <property type="entry name" value="RECOMBINASES_1"/>
    <property type="match status" value="1"/>
</dbReference>
<dbReference type="SUPFAM" id="SSF46689">
    <property type="entry name" value="Homeodomain-like"/>
    <property type="match status" value="1"/>
</dbReference>
<dbReference type="InterPro" id="IPR036162">
    <property type="entry name" value="Resolvase-like_N_sf"/>
</dbReference>
<dbReference type="InterPro" id="IPR006119">
    <property type="entry name" value="Resolv_N"/>
</dbReference>
<dbReference type="InterPro" id="IPR050639">
    <property type="entry name" value="SSR_resolvase"/>
</dbReference>
<dbReference type="PANTHER" id="PTHR30461">
    <property type="entry name" value="DNA-INVERTASE FROM LAMBDOID PROPHAGE"/>
    <property type="match status" value="1"/>
</dbReference>
<feature type="domain" description="Resolvase/invertase-type recombinase catalytic" evidence="8">
    <location>
        <begin position="1"/>
        <end position="135"/>
    </location>
</feature>
<dbReference type="FunFam" id="3.40.50.1390:FF:000001">
    <property type="entry name" value="DNA recombinase"/>
    <property type="match status" value="1"/>
</dbReference>
<keyword evidence="5" id="KW-0233">DNA recombination</keyword>
<evidence type="ECO:0000256" key="7">
    <source>
        <dbReference type="PROSITE-ProRule" id="PRU10137"/>
    </source>
</evidence>
<dbReference type="InterPro" id="IPR006118">
    <property type="entry name" value="Recombinase_CS"/>
</dbReference>
<name>A0A4V3DBH1_9HYPH</name>
<dbReference type="EMBL" id="SNYR01000001">
    <property type="protein sequence ID" value="TDQ66558.1"/>
    <property type="molecule type" value="Genomic_DNA"/>
</dbReference>
<evidence type="ECO:0000313" key="10">
    <source>
        <dbReference type="Proteomes" id="UP000295391"/>
    </source>
</evidence>
<dbReference type="PROSITE" id="PS00398">
    <property type="entry name" value="RECOMBINASES_2"/>
    <property type="match status" value="1"/>
</dbReference>
<evidence type="ECO:0000256" key="1">
    <source>
        <dbReference type="ARBA" id="ARBA00009913"/>
    </source>
</evidence>
<evidence type="ECO:0000256" key="2">
    <source>
        <dbReference type="ARBA" id="ARBA00022908"/>
    </source>
</evidence>
<dbReference type="RefSeq" id="WP_133571244.1">
    <property type="nucleotide sequence ID" value="NZ_SNYR01000001.1"/>
</dbReference>
<evidence type="ECO:0000256" key="4">
    <source>
        <dbReference type="ARBA" id="ARBA00023125"/>
    </source>
</evidence>
<dbReference type="AlphaFoldDB" id="A0A4V3DBH1"/>
<dbReference type="GO" id="GO:0015074">
    <property type="term" value="P:DNA integration"/>
    <property type="evidence" value="ECO:0007669"/>
    <property type="project" value="UniProtKB-KW"/>
</dbReference>
<dbReference type="SUPFAM" id="SSF53041">
    <property type="entry name" value="Resolvase-like"/>
    <property type="match status" value="1"/>
</dbReference>
<comment type="caution">
    <text evidence="9">The sequence shown here is derived from an EMBL/GenBank/DDBJ whole genome shotgun (WGS) entry which is preliminary data.</text>
</comment>
<gene>
    <name evidence="9" type="ORF">ATL17_0556</name>
</gene>
<dbReference type="GO" id="GO:0003677">
    <property type="term" value="F:DNA binding"/>
    <property type="evidence" value="ECO:0007669"/>
    <property type="project" value="UniProtKB-KW"/>
</dbReference>
<dbReference type="InterPro" id="IPR009057">
    <property type="entry name" value="Homeodomain-like_sf"/>
</dbReference>
<evidence type="ECO:0000256" key="3">
    <source>
        <dbReference type="ARBA" id="ARBA00023100"/>
    </source>
</evidence>
<keyword evidence="3" id="KW-0230">DNA invertase</keyword>
<protein>
    <submittedName>
        <fullName evidence="9">DNA invertase Pin-like site-specific DNA recombinase</fullName>
    </submittedName>
</protein>
<reference evidence="9 10" key="1">
    <citation type="submission" date="2019-03" db="EMBL/GenBank/DDBJ databases">
        <title>Genomic Encyclopedia of Type Strains, Phase III (KMG-III): the genomes of soil and plant-associated and newly described type strains.</title>
        <authorList>
            <person name="Whitman W."/>
        </authorList>
    </citation>
    <scope>NUCLEOTIDE SEQUENCE [LARGE SCALE GENOMIC DNA]</scope>
    <source>
        <strain evidence="9 10">CGMCC 1.7002</strain>
    </source>
</reference>
<dbReference type="OrthoDB" id="9800103at2"/>
<accession>A0A4V3DBH1</accession>
<dbReference type="Gene3D" id="1.10.10.60">
    <property type="entry name" value="Homeodomain-like"/>
    <property type="match status" value="1"/>
</dbReference>
<dbReference type="PANTHER" id="PTHR30461:SF2">
    <property type="entry name" value="SERINE RECOMBINASE PINE-RELATED"/>
    <property type="match status" value="1"/>
</dbReference>
<keyword evidence="10" id="KW-1185">Reference proteome</keyword>
<sequence>MLLGYARVSTGEQNVELQISALKNIGCDRIFLDQGISGAKISRPSLDQMLNGLHRGDKVVVWRLDRLSRSLSDLLRIVKELDEMGAGFQSLSEQIDTSTPAGTLMFHMLGALAEFERALISERTKAGMRVAHMRGKTLGRPPSLTPTQIALMQQLVSEGQPMHKIAQQFGVSRSTIYRAIAKHHAANENYANKTGGIFDR</sequence>
<evidence type="ECO:0000313" key="9">
    <source>
        <dbReference type="EMBL" id="TDQ66558.1"/>
    </source>
</evidence>
<evidence type="ECO:0000259" key="8">
    <source>
        <dbReference type="PROSITE" id="PS51736"/>
    </source>
</evidence>
<dbReference type="GO" id="GO:0000150">
    <property type="term" value="F:DNA strand exchange activity"/>
    <property type="evidence" value="ECO:0007669"/>
    <property type="project" value="UniProtKB-KW"/>
</dbReference>
<organism evidence="9 10">
    <name type="scientific">Maritalea mobilis</name>
    <dbReference type="NCBI Taxonomy" id="483324"/>
    <lineage>
        <taxon>Bacteria</taxon>
        <taxon>Pseudomonadati</taxon>
        <taxon>Pseudomonadota</taxon>
        <taxon>Alphaproteobacteria</taxon>
        <taxon>Hyphomicrobiales</taxon>
        <taxon>Devosiaceae</taxon>
        <taxon>Maritalea</taxon>
    </lineage>
</organism>
<comment type="similarity">
    <text evidence="1">Belongs to the site-specific recombinase resolvase family.</text>
</comment>
<dbReference type="PROSITE" id="PS51736">
    <property type="entry name" value="RECOMBINASES_3"/>
    <property type="match status" value="1"/>
</dbReference>
<evidence type="ECO:0000256" key="5">
    <source>
        <dbReference type="ARBA" id="ARBA00023172"/>
    </source>
</evidence>
<feature type="active site" description="O-(5'-phospho-DNA)-serine intermediate" evidence="6 7">
    <location>
        <position position="9"/>
    </location>
</feature>
<dbReference type="Gene3D" id="3.40.50.1390">
    <property type="entry name" value="Resolvase, N-terminal catalytic domain"/>
    <property type="match status" value="1"/>
</dbReference>
<dbReference type="Pfam" id="PF00239">
    <property type="entry name" value="Resolvase"/>
    <property type="match status" value="1"/>
</dbReference>
<dbReference type="CDD" id="cd00569">
    <property type="entry name" value="HTH_Hin_like"/>
    <property type="match status" value="1"/>
</dbReference>
<dbReference type="Pfam" id="PF02796">
    <property type="entry name" value="HTH_7"/>
    <property type="match status" value="1"/>
</dbReference>
<dbReference type="CDD" id="cd03768">
    <property type="entry name" value="SR_ResInv"/>
    <property type="match status" value="1"/>
</dbReference>
<keyword evidence="4" id="KW-0238">DNA-binding</keyword>
<dbReference type="Proteomes" id="UP000295391">
    <property type="component" value="Unassembled WGS sequence"/>
</dbReference>